<protein>
    <submittedName>
        <fullName evidence="2">Uncharacterized protein</fullName>
    </submittedName>
</protein>
<sequence>MGSLARMAMYVSFCRGKHLGQMTAIQGGSAPPALGNNTGAQPAVRVPRPATLLAAFDRLRHGSARQPTTSSLPTKKRRRGAHAKRLFQQAHSQVGVAEARPLVTVVNDFRALRTDVTAHLGPDQGVPRALAQTRENALRKQRKPRVLWSTAFTETTE</sequence>
<feature type="region of interest" description="Disordered" evidence="1">
    <location>
        <begin position="60"/>
        <end position="81"/>
    </location>
</feature>
<keyword evidence="3" id="KW-1185">Reference proteome</keyword>
<dbReference type="RefSeq" id="XP_042993631.1">
    <property type="nucleotide sequence ID" value="XM_043137697.1"/>
</dbReference>
<gene>
    <name evidence="2" type="ORF">UV8b_00199</name>
</gene>
<evidence type="ECO:0000313" key="3">
    <source>
        <dbReference type="Proteomes" id="UP000027002"/>
    </source>
</evidence>
<dbReference type="EMBL" id="CP072753">
    <property type="protein sequence ID" value="QUC15958.1"/>
    <property type="molecule type" value="Genomic_DNA"/>
</dbReference>
<name>A0A8E5HIC5_USTVR</name>
<proteinExistence type="predicted"/>
<reference evidence="2" key="1">
    <citation type="submission" date="2020-03" db="EMBL/GenBank/DDBJ databases">
        <title>A mixture of massive structural variations and highly conserved coding sequences in Ustilaginoidea virens genome.</title>
        <authorList>
            <person name="Zhang K."/>
            <person name="Zhao Z."/>
            <person name="Zhang Z."/>
            <person name="Li Y."/>
            <person name="Hsiang T."/>
            <person name="Sun W."/>
        </authorList>
    </citation>
    <scope>NUCLEOTIDE SEQUENCE</scope>
    <source>
        <strain evidence="2">UV-8b</strain>
    </source>
</reference>
<organism evidence="2 3">
    <name type="scientific">Ustilaginoidea virens</name>
    <name type="common">Rice false smut fungus</name>
    <name type="synonym">Villosiclava virens</name>
    <dbReference type="NCBI Taxonomy" id="1159556"/>
    <lineage>
        <taxon>Eukaryota</taxon>
        <taxon>Fungi</taxon>
        <taxon>Dikarya</taxon>
        <taxon>Ascomycota</taxon>
        <taxon>Pezizomycotina</taxon>
        <taxon>Sordariomycetes</taxon>
        <taxon>Hypocreomycetidae</taxon>
        <taxon>Hypocreales</taxon>
        <taxon>Clavicipitaceae</taxon>
        <taxon>Ustilaginoidea</taxon>
    </lineage>
</organism>
<dbReference type="AlphaFoldDB" id="A0A8E5HIC5"/>
<evidence type="ECO:0000313" key="2">
    <source>
        <dbReference type="EMBL" id="QUC15958.1"/>
    </source>
</evidence>
<accession>A0A8E5HIC5</accession>
<dbReference type="GeneID" id="66060977"/>
<dbReference type="Proteomes" id="UP000027002">
    <property type="component" value="Chromosome 1"/>
</dbReference>
<dbReference type="KEGG" id="uvi:66060977"/>
<evidence type="ECO:0000256" key="1">
    <source>
        <dbReference type="SAM" id="MobiDB-lite"/>
    </source>
</evidence>